<reference evidence="1 2" key="1">
    <citation type="journal article" date="2011" name="J. Bacteriol.">
        <title>Complete genome sequence of Mycoplasma haemofelis, a hemotropic mycoplasma.</title>
        <authorList>
            <person name="Barker E.N."/>
            <person name="Helps C.R."/>
            <person name="Peters I.R."/>
            <person name="Darby A.C."/>
            <person name="Radford A.D."/>
            <person name="Tasker S."/>
        </authorList>
    </citation>
    <scope>NUCLEOTIDE SEQUENCE [LARGE SCALE GENOMIC DNA]</scope>
    <source>
        <strain evidence="1 2">Langford 1</strain>
    </source>
</reference>
<dbReference type="KEGG" id="mha:HF1_08120"/>
<accession>E8ZI49</accession>
<dbReference type="Proteomes" id="UP000008637">
    <property type="component" value="Chromosome"/>
</dbReference>
<dbReference type="OrthoDB" id="9825064at2"/>
<dbReference type="HOGENOM" id="CLU_098620_2_0_14"/>
<protein>
    <submittedName>
        <fullName evidence="1">Uncharacterized protein</fullName>
    </submittedName>
</protein>
<dbReference type="AlphaFoldDB" id="E8ZI49"/>
<proteinExistence type="predicted"/>
<name>E8ZI49_MYCHL</name>
<organism evidence="1 2">
    <name type="scientific">Mycoplasma haemofelis (strain Langford 1)</name>
    <name type="common">Haemobartonella felis</name>
    <dbReference type="NCBI Taxonomy" id="941640"/>
    <lineage>
        <taxon>Bacteria</taxon>
        <taxon>Bacillati</taxon>
        <taxon>Mycoplasmatota</taxon>
        <taxon>Mollicutes</taxon>
        <taxon>Mycoplasmataceae</taxon>
        <taxon>Mycoplasma</taxon>
    </lineage>
</organism>
<sequence length="214" mass="24462">MTNALLAKIGAFFFALSGAGALGWKLVFDKPKEKTVNSYLLSRGRELPTNDQDWDKIKDFYSKEEGENPINGIPKTGITKEKIKAWCEQEAQKPFKDHSSDQLHLIEAWCSKSRTLSEQIAVLGKKKLDTETAKDNNPDKTVWDSKEASYKVAGHGFKIKKKNSGDTNNWVDLPGNEGTSDLMKTWCKEHSDKHFKYHEDTLFQTWKKWCSKDE</sequence>
<dbReference type="EMBL" id="FR773153">
    <property type="protein sequence ID" value="CBY92820.1"/>
    <property type="molecule type" value="Genomic_DNA"/>
</dbReference>
<evidence type="ECO:0000313" key="1">
    <source>
        <dbReference type="EMBL" id="CBY92820.1"/>
    </source>
</evidence>
<gene>
    <name evidence="1" type="ordered locus">HF1_08120</name>
</gene>
<evidence type="ECO:0000313" key="2">
    <source>
        <dbReference type="Proteomes" id="UP000008637"/>
    </source>
</evidence>
<keyword evidence="2" id="KW-1185">Reference proteome</keyword>